<evidence type="ECO:0000256" key="9">
    <source>
        <dbReference type="ARBA" id="ARBA00022723"/>
    </source>
</evidence>
<dbReference type="RefSeq" id="WP_131153381.1">
    <property type="nucleotide sequence ID" value="NZ_CP036402.1"/>
</dbReference>
<dbReference type="KEGG" id="erz:ER308_01545"/>
<dbReference type="PANTHER" id="PTHR10422:SF35">
    <property type="entry name" value="CYTOCHROME BO(3) UBIQUINOL OXIDASE SUBUNIT 1"/>
    <property type="match status" value="1"/>
</dbReference>
<dbReference type="GO" id="GO:0046872">
    <property type="term" value="F:metal ion binding"/>
    <property type="evidence" value="ECO:0007669"/>
    <property type="project" value="UniProtKB-KW"/>
</dbReference>
<evidence type="ECO:0000313" key="21">
    <source>
        <dbReference type="Proteomes" id="UP000291469"/>
    </source>
</evidence>
<feature type="transmembrane region" description="Helical" evidence="18">
    <location>
        <begin position="258"/>
        <end position="277"/>
    </location>
</feature>
<evidence type="ECO:0000256" key="14">
    <source>
        <dbReference type="ARBA" id="ARBA00023008"/>
    </source>
</evidence>
<dbReference type="EMBL" id="CP036402">
    <property type="protein sequence ID" value="QBI18383.1"/>
    <property type="molecule type" value="Genomic_DNA"/>
</dbReference>
<feature type="transmembrane region" description="Helical" evidence="18">
    <location>
        <begin position="114"/>
        <end position="133"/>
    </location>
</feature>
<evidence type="ECO:0000256" key="4">
    <source>
        <dbReference type="ARBA" id="ARBA00022448"/>
    </source>
</evidence>
<evidence type="ECO:0000259" key="19">
    <source>
        <dbReference type="PROSITE" id="PS50855"/>
    </source>
</evidence>
<evidence type="ECO:0000256" key="12">
    <source>
        <dbReference type="ARBA" id="ARBA00022989"/>
    </source>
</evidence>
<dbReference type="PROSITE" id="PS50855">
    <property type="entry name" value="COX1"/>
    <property type="match status" value="1"/>
</dbReference>
<keyword evidence="11 17" id="KW-0249">Electron transport</keyword>
<feature type="transmembrane region" description="Helical" evidence="18">
    <location>
        <begin position="352"/>
        <end position="379"/>
    </location>
</feature>
<dbReference type="GO" id="GO:0005886">
    <property type="term" value="C:plasma membrane"/>
    <property type="evidence" value="ECO:0007669"/>
    <property type="project" value="UniProtKB-SubCell"/>
</dbReference>
<keyword evidence="8 17" id="KW-0812">Transmembrane</keyword>
<keyword evidence="5 18" id="KW-1003">Cell membrane</keyword>
<dbReference type="GO" id="GO:0016491">
    <property type="term" value="F:oxidoreductase activity"/>
    <property type="evidence" value="ECO:0007669"/>
    <property type="project" value="UniProtKB-KW"/>
</dbReference>
<feature type="transmembrane region" description="Helical" evidence="18">
    <location>
        <begin position="35"/>
        <end position="55"/>
    </location>
</feature>
<keyword evidence="20" id="KW-0560">Oxidoreductase</keyword>
<protein>
    <recommendedName>
        <fullName evidence="18">Cytochrome c oxidase subunit 1</fullName>
        <ecNumber evidence="18">7.1.1.9</ecNumber>
    </recommendedName>
</protein>
<feature type="transmembrane region" description="Helical" evidence="18">
    <location>
        <begin position="598"/>
        <end position="615"/>
    </location>
</feature>
<dbReference type="PROSITE" id="PS00077">
    <property type="entry name" value="COX1_CUB"/>
    <property type="match status" value="1"/>
</dbReference>
<gene>
    <name evidence="20" type="primary">ctaD</name>
    <name evidence="20" type="ORF">ER308_01545</name>
</gene>
<keyword evidence="9 18" id="KW-0479">Metal-binding</keyword>
<comment type="subcellular location">
    <subcellularLocation>
        <location evidence="1 18">Cell membrane</location>
        <topology evidence="1 18">Multi-pass membrane protein</topology>
    </subcellularLocation>
</comment>
<keyword evidence="6 17" id="KW-0349">Heme</keyword>
<evidence type="ECO:0000256" key="7">
    <source>
        <dbReference type="ARBA" id="ARBA00022660"/>
    </source>
</evidence>
<feature type="transmembrane region" description="Helical" evidence="18">
    <location>
        <begin position="423"/>
        <end position="445"/>
    </location>
</feature>
<organism evidence="20 21">
    <name type="scientific">Egibacter rhizosphaerae</name>
    <dbReference type="NCBI Taxonomy" id="1670831"/>
    <lineage>
        <taxon>Bacteria</taxon>
        <taxon>Bacillati</taxon>
        <taxon>Actinomycetota</taxon>
        <taxon>Nitriliruptoria</taxon>
        <taxon>Egibacterales</taxon>
        <taxon>Egibacteraceae</taxon>
        <taxon>Egibacter</taxon>
    </lineage>
</organism>
<dbReference type="InterPro" id="IPR000883">
    <property type="entry name" value="Cyt_C_Oxase_1"/>
</dbReference>
<dbReference type="InterPro" id="IPR023616">
    <property type="entry name" value="Cyt_c_oxase-like_su1_dom"/>
</dbReference>
<dbReference type="OrthoDB" id="9803294at2"/>
<proteinExistence type="inferred from homology"/>
<evidence type="ECO:0000256" key="3">
    <source>
        <dbReference type="ARBA" id="ARBA00009578"/>
    </source>
</evidence>
<evidence type="ECO:0000256" key="13">
    <source>
        <dbReference type="ARBA" id="ARBA00023004"/>
    </source>
</evidence>
<comment type="similarity">
    <text evidence="3 17">Belongs to the heme-copper respiratory oxidase family.</text>
</comment>
<dbReference type="PANTHER" id="PTHR10422">
    <property type="entry name" value="CYTOCHROME C OXIDASE SUBUNIT 1"/>
    <property type="match status" value="1"/>
</dbReference>
<evidence type="ECO:0000256" key="15">
    <source>
        <dbReference type="ARBA" id="ARBA00023136"/>
    </source>
</evidence>
<dbReference type="InterPro" id="IPR014241">
    <property type="entry name" value="Cyt_c_oxidase_su1_bac"/>
</dbReference>
<evidence type="ECO:0000256" key="1">
    <source>
        <dbReference type="ARBA" id="ARBA00004651"/>
    </source>
</evidence>
<evidence type="ECO:0000256" key="10">
    <source>
        <dbReference type="ARBA" id="ARBA00022967"/>
    </source>
</evidence>
<feature type="transmembrane region" description="Helical" evidence="18">
    <location>
        <begin position="284"/>
        <end position="307"/>
    </location>
</feature>
<evidence type="ECO:0000256" key="5">
    <source>
        <dbReference type="ARBA" id="ARBA00022475"/>
    </source>
</evidence>
<feature type="transmembrane region" description="Helical" evidence="18">
    <location>
        <begin position="575"/>
        <end position="592"/>
    </location>
</feature>
<evidence type="ECO:0000256" key="16">
    <source>
        <dbReference type="ARBA" id="ARBA00047816"/>
    </source>
</evidence>
<evidence type="ECO:0000256" key="11">
    <source>
        <dbReference type="ARBA" id="ARBA00022982"/>
    </source>
</evidence>
<feature type="domain" description="Cytochrome oxidase subunit I profile" evidence="19">
    <location>
        <begin position="16"/>
        <end position="528"/>
    </location>
</feature>
<dbReference type="Proteomes" id="UP000291469">
    <property type="component" value="Chromosome"/>
</dbReference>
<comment type="pathway">
    <text evidence="2 18">Energy metabolism; oxidative phosphorylation.</text>
</comment>
<evidence type="ECO:0000256" key="2">
    <source>
        <dbReference type="ARBA" id="ARBA00004673"/>
    </source>
</evidence>
<evidence type="ECO:0000256" key="6">
    <source>
        <dbReference type="ARBA" id="ARBA00022617"/>
    </source>
</evidence>
<feature type="transmembrane region" description="Helical" evidence="18">
    <location>
        <begin position="391"/>
        <end position="411"/>
    </location>
</feature>
<reference evidence="20 21" key="1">
    <citation type="submission" date="2019-01" db="EMBL/GenBank/DDBJ databases">
        <title>Egibacter rhizosphaerae EGI 80759T.</title>
        <authorList>
            <person name="Chen D.-D."/>
            <person name="Tian Y."/>
            <person name="Jiao J.-Y."/>
            <person name="Zhang X.-T."/>
            <person name="Zhang Y.-G."/>
            <person name="Zhang Y."/>
            <person name="Xiao M."/>
            <person name="Shu W.-S."/>
            <person name="Li W.-J."/>
        </authorList>
    </citation>
    <scope>NUCLEOTIDE SEQUENCE [LARGE SCALE GENOMIC DNA]</scope>
    <source>
        <strain evidence="20 21">EGI 80759</strain>
    </source>
</reference>
<dbReference type="NCBIfam" id="TIGR02891">
    <property type="entry name" value="CtaD_CoxA"/>
    <property type="match status" value="1"/>
</dbReference>
<keyword evidence="7 17" id="KW-0679">Respiratory chain</keyword>
<dbReference type="GO" id="GO:0020037">
    <property type="term" value="F:heme binding"/>
    <property type="evidence" value="ECO:0007669"/>
    <property type="project" value="InterPro"/>
</dbReference>
<comment type="function">
    <text evidence="18">Cytochrome c oxidase is the component of the respiratory chain that catalyzes the reduction of oxygen to water. Subunits 1-3 form the functional core of the enzyme complex. CO I is the catalytic subunit of the enzyme. Electrons originating in cytochrome c are transferred via the copper A center of subunit 2 and heme A of subunit 1 to the bimetallic center formed by heme A3 and copper B.</text>
</comment>
<keyword evidence="10" id="KW-1278">Translocase</keyword>
<evidence type="ECO:0000313" key="20">
    <source>
        <dbReference type="EMBL" id="QBI18383.1"/>
    </source>
</evidence>
<dbReference type="AlphaFoldDB" id="A0A411YAX1"/>
<dbReference type="InterPro" id="IPR036927">
    <property type="entry name" value="Cyt_c_oxase-like_su1_sf"/>
</dbReference>
<sequence length="621" mass="68118">MSAPPADRMEATWATKPGVLGWLGAVNHKQVGKRFLVTAIVFFAFGGIQALLMRWQLGAPGQSVLDAQTYNELFTMHGTTMLFLFAVPITEALAIYFAPLMLGTRDMPFPRLNAFGYWAYLAGGIFLYASFFAGSVPDGGWFAYTPLTGPEYSPGDNIDFWLLGVTFVEISGIVAALEIVVLVLKTRAAGMTFARLPLFVWSVFVTALMVLFAFPPLVMGSIMLELDRKVGTVFFNPDLGGDPVLWQHIFWWFGHPEVYIMSLPTFGVVSTLIPVFARHRMVAYPLVAAATVAIGIMSFGTWVHHMFATGLPFIGLAFFAAGTLLITIPSGVQIFAWIATLWNGRPKWDPPLLYVMGFFIVFVTGGLTGVMFAMIPFTWQAHDTYFVVAHFHYVIIGSTVFPLLAALYYWTPKITGRMLSARLGHLGFWLFFIGVNVTFFPMHQLGFDGMARRIWTYEAGLGWELGNLVASIGAVVSALGIAVVLFDLFRGSLRGPTAGNDPWDGGTLEWAATSPPAQYNFSHSPRVLGRYPLWDGVAEDGAGALVERADRRELLISSVLDAEPERLITIPVHSLWPLGTALSVALLLFAVLVDMLALFIAGALGVAVCLIAWGWSRQDVP</sequence>
<dbReference type="UniPathway" id="UPA00705"/>
<keyword evidence="15 18" id="KW-0472">Membrane</keyword>
<dbReference type="GO" id="GO:0015990">
    <property type="term" value="P:electron transport coupled proton transport"/>
    <property type="evidence" value="ECO:0007669"/>
    <property type="project" value="InterPro"/>
</dbReference>
<feature type="transmembrane region" description="Helical" evidence="18">
    <location>
        <begin position="160"/>
        <end position="184"/>
    </location>
</feature>
<dbReference type="Gene3D" id="1.20.210.10">
    <property type="entry name" value="Cytochrome c oxidase-like, subunit I domain"/>
    <property type="match status" value="1"/>
</dbReference>
<keyword evidence="21" id="KW-1185">Reference proteome</keyword>
<accession>A0A411YAX1</accession>
<feature type="transmembrane region" description="Helical" evidence="18">
    <location>
        <begin position="81"/>
        <end position="102"/>
    </location>
</feature>
<name>A0A411YAX1_9ACTN</name>
<dbReference type="InterPro" id="IPR023615">
    <property type="entry name" value="Cyt_c_Oxase_su1_BS"/>
</dbReference>
<feature type="transmembrane region" description="Helical" evidence="18">
    <location>
        <begin position="313"/>
        <end position="340"/>
    </location>
</feature>
<dbReference type="SUPFAM" id="SSF81442">
    <property type="entry name" value="Cytochrome c oxidase subunit I-like"/>
    <property type="match status" value="1"/>
</dbReference>
<dbReference type="PRINTS" id="PR01165">
    <property type="entry name" value="CYCOXIDASEI"/>
</dbReference>
<dbReference type="EC" id="7.1.1.9" evidence="18"/>
<evidence type="ECO:0000256" key="8">
    <source>
        <dbReference type="ARBA" id="ARBA00022692"/>
    </source>
</evidence>
<feature type="transmembrane region" description="Helical" evidence="18">
    <location>
        <begin position="196"/>
        <end position="218"/>
    </location>
</feature>
<keyword evidence="4 17" id="KW-0813">Transport</keyword>
<dbReference type="GO" id="GO:0022904">
    <property type="term" value="P:respiratory electron transport chain"/>
    <property type="evidence" value="ECO:0007669"/>
    <property type="project" value="TreeGrafter"/>
</dbReference>
<dbReference type="GO" id="GO:0006119">
    <property type="term" value="P:oxidative phosphorylation"/>
    <property type="evidence" value="ECO:0007669"/>
    <property type="project" value="UniProtKB-UniPathway"/>
</dbReference>
<comment type="catalytic activity">
    <reaction evidence="16 18">
        <text>4 Fe(II)-[cytochrome c] + O2 + 8 H(+)(in) = 4 Fe(III)-[cytochrome c] + 2 H2O + 4 H(+)(out)</text>
        <dbReference type="Rhea" id="RHEA:11436"/>
        <dbReference type="Rhea" id="RHEA-COMP:10350"/>
        <dbReference type="Rhea" id="RHEA-COMP:14399"/>
        <dbReference type="ChEBI" id="CHEBI:15377"/>
        <dbReference type="ChEBI" id="CHEBI:15378"/>
        <dbReference type="ChEBI" id="CHEBI:15379"/>
        <dbReference type="ChEBI" id="CHEBI:29033"/>
        <dbReference type="ChEBI" id="CHEBI:29034"/>
        <dbReference type="EC" id="7.1.1.9"/>
    </reaction>
</comment>
<keyword evidence="12 18" id="KW-1133">Transmembrane helix</keyword>
<dbReference type="GO" id="GO:0004129">
    <property type="term" value="F:cytochrome-c oxidase activity"/>
    <property type="evidence" value="ECO:0007669"/>
    <property type="project" value="UniProtKB-EC"/>
</dbReference>
<feature type="transmembrane region" description="Helical" evidence="18">
    <location>
        <begin position="465"/>
        <end position="486"/>
    </location>
</feature>
<dbReference type="Pfam" id="PF00115">
    <property type="entry name" value="COX1"/>
    <property type="match status" value="1"/>
</dbReference>
<keyword evidence="13 18" id="KW-0408">Iron</keyword>
<evidence type="ECO:0000256" key="17">
    <source>
        <dbReference type="RuleBase" id="RU000370"/>
    </source>
</evidence>
<keyword evidence="14 18" id="KW-0186">Copper</keyword>
<evidence type="ECO:0000256" key="18">
    <source>
        <dbReference type="RuleBase" id="RU363061"/>
    </source>
</evidence>